<gene>
    <name evidence="3" type="ORF">Zmor_000974</name>
</gene>
<keyword evidence="1" id="KW-0472">Membrane</keyword>
<dbReference type="Pfam" id="PF16020">
    <property type="entry name" value="Deltameth_res"/>
    <property type="match status" value="1"/>
</dbReference>
<accession>A0AA38MR67</accession>
<evidence type="ECO:0000259" key="2">
    <source>
        <dbReference type="Pfam" id="PF16020"/>
    </source>
</evidence>
<sequence length="90" mass="9984">MQAPRLLRSSVIKQIRRNYTESGLAKTTINDLPSPQGSWQTQNDANQRKFNAQLIGGIGLLTGTIIFGKAIGYLEFHNDLPKPADIPSYK</sequence>
<keyword evidence="1" id="KW-0812">Transmembrane</keyword>
<dbReference type="PANTHER" id="PTHR22133:SF2">
    <property type="entry name" value="AT01821P-RELATED"/>
    <property type="match status" value="1"/>
</dbReference>
<name>A0AA38MR67_9CUCU</name>
<evidence type="ECO:0000313" key="3">
    <source>
        <dbReference type="EMBL" id="KAJ3665481.1"/>
    </source>
</evidence>
<dbReference type="AlphaFoldDB" id="A0AA38MR67"/>
<protein>
    <recommendedName>
        <fullName evidence="2">Deltamethrin resistance protein prag01 domain-containing protein</fullName>
    </recommendedName>
</protein>
<evidence type="ECO:0000256" key="1">
    <source>
        <dbReference type="SAM" id="Phobius"/>
    </source>
</evidence>
<dbReference type="PANTHER" id="PTHR22133">
    <property type="entry name" value="AT01821P-RELATED"/>
    <property type="match status" value="1"/>
</dbReference>
<feature type="transmembrane region" description="Helical" evidence="1">
    <location>
        <begin position="54"/>
        <end position="74"/>
    </location>
</feature>
<keyword evidence="1" id="KW-1133">Transmembrane helix</keyword>
<dbReference type="EMBL" id="JALNTZ010000001">
    <property type="protein sequence ID" value="KAJ3665481.1"/>
    <property type="molecule type" value="Genomic_DNA"/>
</dbReference>
<evidence type="ECO:0000313" key="4">
    <source>
        <dbReference type="Proteomes" id="UP001168821"/>
    </source>
</evidence>
<dbReference type="Proteomes" id="UP001168821">
    <property type="component" value="Unassembled WGS sequence"/>
</dbReference>
<comment type="caution">
    <text evidence="3">The sequence shown here is derived from an EMBL/GenBank/DDBJ whole genome shotgun (WGS) entry which is preliminary data.</text>
</comment>
<feature type="domain" description="Deltamethrin resistance protein prag01" evidence="2">
    <location>
        <begin position="30"/>
        <end position="81"/>
    </location>
</feature>
<dbReference type="InterPro" id="IPR031973">
    <property type="entry name" value="Deltameth_res_prag01"/>
</dbReference>
<proteinExistence type="predicted"/>
<organism evidence="3 4">
    <name type="scientific">Zophobas morio</name>
    <dbReference type="NCBI Taxonomy" id="2755281"/>
    <lineage>
        <taxon>Eukaryota</taxon>
        <taxon>Metazoa</taxon>
        <taxon>Ecdysozoa</taxon>
        <taxon>Arthropoda</taxon>
        <taxon>Hexapoda</taxon>
        <taxon>Insecta</taxon>
        <taxon>Pterygota</taxon>
        <taxon>Neoptera</taxon>
        <taxon>Endopterygota</taxon>
        <taxon>Coleoptera</taxon>
        <taxon>Polyphaga</taxon>
        <taxon>Cucujiformia</taxon>
        <taxon>Tenebrionidae</taxon>
        <taxon>Zophobas</taxon>
    </lineage>
</organism>
<reference evidence="3" key="1">
    <citation type="journal article" date="2023" name="G3 (Bethesda)">
        <title>Whole genome assemblies of Zophobas morio and Tenebrio molitor.</title>
        <authorList>
            <person name="Kaur S."/>
            <person name="Stinson S.A."/>
            <person name="diCenzo G.C."/>
        </authorList>
    </citation>
    <scope>NUCLEOTIDE SEQUENCE</scope>
    <source>
        <strain evidence="3">QUZm001</strain>
    </source>
</reference>
<keyword evidence="4" id="KW-1185">Reference proteome</keyword>